<sequence length="62" mass="7812">MFEWGLDGFWEIRKALENHLWDSLELWGWFVVQQRMISLGWWLFEISRRRLGYLVVWNLLVW</sequence>
<evidence type="ECO:0000313" key="1">
    <source>
        <dbReference type="EMBL" id="AQY50447.1"/>
    </source>
</evidence>
<gene>
    <name evidence="1" type="ORF">UE46_04985</name>
</gene>
<protein>
    <submittedName>
        <fullName evidence="1">Uncharacterized protein</fullName>
    </submittedName>
</protein>
<accession>A0A1S7FSV4</accession>
<name>A0A1S7FSV4_9LIST</name>
<dbReference type="EMBL" id="CP011102">
    <property type="protein sequence ID" value="AQY50447.1"/>
    <property type="molecule type" value="Genomic_DNA"/>
</dbReference>
<proteinExistence type="predicted"/>
<organism evidence="1 2">
    <name type="scientific">Listeria weihenstephanensis</name>
    <dbReference type="NCBI Taxonomy" id="1006155"/>
    <lineage>
        <taxon>Bacteria</taxon>
        <taxon>Bacillati</taxon>
        <taxon>Bacillota</taxon>
        <taxon>Bacilli</taxon>
        <taxon>Bacillales</taxon>
        <taxon>Listeriaceae</taxon>
        <taxon>Listeria</taxon>
    </lineage>
</organism>
<dbReference type="AlphaFoldDB" id="A0A1S7FSV4"/>
<keyword evidence="2" id="KW-1185">Reference proteome</keyword>
<reference evidence="2" key="1">
    <citation type="submission" date="2015-03" db="EMBL/GenBank/DDBJ databases">
        <authorList>
            <person name="Ferrari E."/>
            <person name="Walter M.C."/>
            <person name="Huptas C."/>
            <person name="Scherer S."/>
            <person name="Mueller-Herbst S."/>
        </authorList>
    </citation>
    <scope>NUCLEOTIDE SEQUENCE [LARGE SCALE GENOMIC DNA]</scope>
    <source>
        <strain evidence="2">LWP01</strain>
    </source>
</reference>
<dbReference type="Proteomes" id="UP000223060">
    <property type="component" value="Chromosome"/>
</dbReference>
<dbReference type="KEGG" id="lwi:UE46_04985"/>
<evidence type="ECO:0000313" key="2">
    <source>
        <dbReference type="Proteomes" id="UP000223060"/>
    </source>
</evidence>